<gene>
    <name evidence="1" type="ORF">E5986_10475</name>
</gene>
<dbReference type="EMBL" id="SSTJ01000018">
    <property type="protein sequence ID" value="THG36015.1"/>
    <property type="molecule type" value="Genomic_DNA"/>
</dbReference>
<evidence type="ECO:0008006" key="3">
    <source>
        <dbReference type="Google" id="ProtNLM"/>
    </source>
</evidence>
<organism evidence="1 2">
    <name type="scientific">Adlercreutzia caecimuris</name>
    <dbReference type="NCBI Taxonomy" id="671266"/>
    <lineage>
        <taxon>Bacteria</taxon>
        <taxon>Bacillati</taxon>
        <taxon>Actinomycetota</taxon>
        <taxon>Coriobacteriia</taxon>
        <taxon>Eggerthellales</taxon>
        <taxon>Eggerthellaceae</taxon>
        <taxon>Adlercreutzia</taxon>
    </lineage>
</organism>
<evidence type="ECO:0000313" key="1">
    <source>
        <dbReference type="EMBL" id="THG36015.1"/>
    </source>
</evidence>
<dbReference type="Proteomes" id="UP000308978">
    <property type="component" value="Unassembled WGS sequence"/>
</dbReference>
<accession>A0A4S4G0V4</accession>
<proteinExistence type="predicted"/>
<sequence>MVTNRLAASTGGISINIHTNRVSVYVYAIICSMRDVVLTYESALEEAGSRGALETKVRNGDLFKIGRGIYASSEYPDPLVVAHALYPDAVITMDSALASYGMTDVSPDKVHLATARDATRISRPGYRQYFTERKLLDPGAVEKDMGHGAIRIYDRERLLVEVMRRQATLPLDYYREVIASYRRISEDLDVRLVEDYMALFKRQDAMFDILQREVL</sequence>
<evidence type="ECO:0000313" key="2">
    <source>
        <dbReference type="Proteomes" id="UP000308978"/>
    </source>
</evidence>
<dbReference type="RefSeq" id="WP_136435752.1">
    <property type="nucleotide sequence ID" value="NZ_CAQQCW010000029.1"/>
</dbReference>
<dbReference type="AlphaFoldDB" id="A0A4S4G0V4"/>
<name>A0A4S4G0V4_9ACTN</name>
<protein>
    <recommendedName>
        <fullName evidence="3">Transcriptional regulator, AbiEi antitoxin, Type IV TA system</fullName>
    </recommendedName>
</protein>
<reference evidence="1 2" key="1">
    <citation type="submission" date="2019-04" db="EMBL/GenBank/DDBJ databases">
        <title>Microbes associate with the intestines of laboratory mice.</title>
        <authorList>
            <person name="Navarre W."/>
            <person name="Wong E."/>
            <person name="Huang K.C."/>
            <person name="Tropini C."/>
            <person name="Ng K."/>
            <person name="Yu B."/>
        </authorList>
    </citation>
    <scope>NUCLEOTIDE SEQUENCE [LARGE SCALE GENOMIC DNA]</scope>
    <source>
        <strain evidence="1 2">NM80_B27</strain>
    </source>
</reference>
<comment type="caution">
    <text evidence="1">The sequence shown here is derived from an EMBL/GenBank/DDBJ whole genome shotgun (WGS) entry which is preliminary data.</text>
</comment>